<dbReference type="PANTHER" id="PTHR30411:SF1">
    <property type="entry name" value="CYTOPLASMIC PROTEIN"/>
    <property type="match status" value="1"/>
</dbReference>
<sequence length="157" mass="16928">MSLSKRAQYFQEVLAERGLEMEVLELPASTRTADDAARTLGCEKAQIVKSLVFRSLADDRPVVVLASGPNRVNEEAISQLIGAKIVKADADFVKEATGFAIGGVPPLGHRQEVALLVDEDLLEFDELWAAAGTPSAVFKIAGRFTDILPAHRVVSVK</sequence>
<dbReference type="GO" id="GO:0002161">
    <property type="term" value="F:aminoacyl-tRNA deacylase activity"/>
    <property type="evidence" value="ECO:0007669"/>
    <property type="project" value="InterPro"/>
</dbReference>
<proteinExistence type="predicted"/>
<name>A0A0B6RMR0_BURPL</name>
<dbReference type="InterPro" id="IPR036754">
    <property type="entry name" value="YbaK/aa-tRNA-synt-asso_dom_sf"/>
</dbReference>
<dbReference type="HOGENOM" id="CLU_094875_0_0_4"/>
<protein>
    <submittedName>
        <fullName evidence="2">YbaK/prolyl-tRNA synthase associated region</fullName>
    </submittedName>
</protein>
<feature type="domain" description="YbaK/aminoacyl-tRNA synthetase-associated" evidence="1">
    <location>
        <begin position="29"/>
        <end position="142"/>
    </location>
</feature>
<keyword evidence="3" id="KW-1185">Reference proteome</keyword>
<evidence type="ECO:0000259" key="1">
    <source>
        <dbReference type="Pfam" id="PF04073"/>
    </source>
</evidence>
<evidence type="ECO:0000313" key="2">
    <source>
        <dbReference type="EMBL" id="AJK46612.1"/>
    </source>
</evidence>
<dbReference type="Proteomes" id="UP000031838">
    <property type="component" value="Chromosome 1"/>
</dbReference>
<dbReference type="OrthoDB" id="8536235at2"/>
<dbReference type="Gene3D" id="3.90.960.10">
    <property type="entry name" value="YbaK/aminoacyl-tRNA synthetase-associated domain"/>
    <property type="match status" value="1"/>
</dbReference>
<dbReference type="EMBL" id="CP002580">
    <property type="protein sequence ID" value="AJK46612.1"/>
    <property type="molecule type" value="Genomic_DNA"/>
</dbReference>
<dbReference type="PANTHER" id="PTHR30411">
    <property type="entry name" value="CYTOPLASMIC PROTEIN"/>
    <property type="match status" value="1"/>
</dbReference>
<dbReference type="Pfam" id="PF04073">
    <property type="entry name" value="tRNA_edit"/>
    <property type="match status" value="1"/>
</dbReference>
<accession>A0A0B6RMR0</accession>
<gene>
    <name evidence="2" type="ORF">BGL_1c21030</name>
</gene>
<reference evidence="3" key="1">
    <citation type="submission" date="2011-03" db="EMBL/GenBank/DDBJ databases">
        <authorList>
            <person name="Voget S."/>
            <person name="Streit W.R."/>
            <person name="Jaeger K.E."/>
            <person name="Daniel R."/>
        </authorList>
    </citation>
    <scope>NUCLEOTIDE SEQUENCE [LARGE SCALE GENOMIC DNA]</scope>
    <source>
        <strain evidence="3">PG1</strain>
    </source>
</reference>
<reference evidence="2 3" key="2">
    <citation type="journal article" date="2016" name="Appl. Microbiol. Biotechnol.">
        <title>Mutations improving production and secretion of extracellular lipase by Burkholderia glumae PG1.</title>
        <authorList>
            <person name="Knapp A."/>
            <person name="Voget S."/>
            <person name="Gao R."/>
            <person name="Zaburannyi N."/>
            <person name="Krysciak D."/>
            <person name="Breuer M."/>
            <person name="Hauer B."/>
            <person name="Streit W.R."/>
            <person name="Muller R."/>
            <person name="Daniel R."/>
            <person name="Jaeger K.E."/>
        </authorList>
    </citation>
    <scope>NUCLEOTIDE SEQUENCE [LARGE SCALE GENOMIC DNA]</scope>
    <source>
        <strain evidence="2 3">PG1</strain>
    </source>
</reference>
<organism evidence="2 3">
    <name type="scientific">Burkholderia plantarii</name>
    <dbReference type="NCBI Taxonomy" id="41899"/>
    <lineage>
        <taxon>Bacteria</taxon>
        <taxon>Pseudomonadati</taxon>
        <taxon>Pseudomonadota</taxon>
        <taxon>Betaproteobacteria</taxon>
        <taxon>Burkholderiales</taxon>
        <taxon>Burkholderiaceae</taxon>
        <taxon>Burkholderia</taxon>
    </lineage>
</organism>
<dbReference type="AlphaFoldDB" id="A0A0B6RMR0"/>
<dbReference type="RefSeq" id="WP_042625070.1">
    <property type="nucleotide sequence ID" value="NZ_BSTO01000009.1"/>
</dbReference>
<dbReference type="CDD" id="cd04333">
    <property type="entry name" value="ProX_deacylase"/>
    <property type="match status" value="1"/>
</dbReference>
<evidence type="ECO:0000313" key="3">
    <source>
        <dbReference type="Proteomes" id="UP000031838"/>
    </source>
</evidence>
<dbReference type="InterPro" id="IPR007214">
    <property type="entry name" value="YbaK/aa-tRNA-synth-assoc-dom"/>
</dbReference>
<dbReference type="KEGG" id="bpla:bpln_1g19460"/>
<dbReference type="SUPFAM" id="SSF55826">
    <property type="entry name" value="YbaK/ProRS associated domain"/>
    <property type="match status" value="1"/>
</dbReference>
<dbReference type="KEGG" id="bgp:BGL_1c21030"/>